<dbReference type="InterPro" id="IPR007110">
    <property type="entry name" value="Ig-like_dom"/>
</dbReference>
<dbReference type="InterPro" id="IPR003599">
    <property type="entry name" value="Ig_sub"/>
</dbReference>
<proteinExistence type="predicted"/>
<dbReference type="InterPro" id="IPR013783">
    <property type="entry name" value="Ig-like_fold"/>
</dbReference>
<keyword evidence="1" id="KW-0732">Signal</keyword>
<protein>
    <recommendedName>
        <fullName evidence="2">Ig-like domain-containing protein</fullName>
    </recommendedName>
</protein>
<keyword evidence="4" id="KW-1185">Reference proteome</keyword>
<evidence type="ECO:0000313" key="4">
    <source>
        <dbReference type="Proteomes" id="UP001501920"/>
    </source>
</evidence>
<sequence>MMTLNSASVAGLLLTLSGLAAYELTQETSKSVTLKSTVKILCTAQDDRYYISWYQQKPGGAPKFLLRNNERAPGLPSRFTYTDSNNQDYLNINGIEAEDEAVYYCGCAPSLHSAAVQRSPHTKTFYIHLGLYTSVSPLTSAKYELDTK</sequence>
<dbReference type="SMART" id="SM00409">
    <property type="entry name" value="IG"/>
    <property type="match status" value="1"/>
</dbReference>
<feature type="signal peptide" evidence="1">
    <location>
        <begin position="1"/>
        <end position="21"/>
    </location>
</feature>
<reference evidence="3" key="2">
    <citation type="submission" date="2025-08" db="UniProtKB">
        <authorList>
            <consortium name="Ensembl"/>
        </authorList>
    </citation>
    <scope>IDENTIFICATION</scope>
</reference>
<dbReference type="SUPFAM" id="SSF48726">
    <property type="entry name" value="Immunoglobulin"/>
    <property type="match status" value="1"/>
</dbReference>
<dbReference type="PROSITE" id="PS50835">
    <property type="entry name" value="IG_LIKE"/>
    <property type="match status" value="1"/>
</dbReference>
<dbReference type="Pfam" id="PF07686">
    <property type="entry name" value="V-set"/>
    <property type="match status" value="1"/>
</dbReference>
<dbReference type="Proteomes" id="UP001501920">
    <property type="component" value="Chromosome 5"/>
</dbReference>
<evidence type="ECO:0000313" key="3">
    <source>
        <dbReference type="Ensembl" id="ENSPNAP00000058878.1"/>
    </source>
</evidence>
<evidence type="ECO:0000259" key="2">
    <source>
        <dbReference type="PROSITE" id="PS50835"/>
    </source>
</evidence>
<organism evidence="3 4">
    <name type="scientific">Pygocentrus nattereri</name>
    <name type="common">Red-bellied piranha</name>
    <dbReference type="NCBI Taxonomy" id="42514"/>
    <lineage>
        <taxon>Eukaryota</taxon>
        <taxon>Metazoa</taxon>
        <taxon>Chordata</taxon>
        <taxon>Craniata</taxon>
        <taxon>Vertebrata</taxon>
        <taxon>Euteleostomi</taxon>
        <taxon>Actinopterygii</taxon>
        <taxon>Neopterygii</taxon>
        <taxon>Teleostei</taxon>
        <taxon>Ostariophysi</taxon>
        <taxon>Characiformes</taxon>
        <taxon>Characoidei</taxon>
        <taxon>Pygocentrus</taxon>
    </lineage>
</organism>
<accession>A0AAR2K3I3</accession>
<name>A0AAR2K3I3_PYGNA</name>
<dbReference type="Gene3D" id="2.60.40.10">
    <property type="entry name" value="Immunoglobulins"/>
    <property type="match status" value="1"/>
</dbReference>
<dbReference type="SMART" id="SM00406">
    <property type="entry name" value="IGv"/>
    <property type="match status" value="1"/>
</dbReference>
<dbReference type="Ensembl" id="ENSPNAT00000075103.1">
    <property type="protein sequence ID" value="ENSPNAP00000058878.1"/>
    <property type="gene ID" value="ENSPNAG00000031996.1"/>
</dbReference>
<dbReference type="PANTHER" id="PTHR23267">
    <property type="entry name" value="IMMUNOGLOBULIN LIGHT CHAIN"/>
    <property type="match status" value="1"/>
</dbReference>
<feature type="chain" id="PRO_5043893811" description="Ig-like domain-containing protein" evidence="1">
    <location>
        <begin position="22"/>
        <end position="148"/>
    </location>
</feature>
<feature type="domain" description="Ig-like" evidence="2">
    <location>
        <begin position="36"/>
        <end position="105"/>
    </location>
</feature>
<dbReference type="InterPro" id="IPR013106">
    <property type="entry name" value="Ig_V-set"/>
</dbReference>
<dbReference type="InterPro" id="IPR050150">
    <property type="entry name" value="IgV_Light_Chain"/>
</dbReference>
<dbReference type="InterPro" id="IPR036179">
    <property type="entry name" value="Ig-like_dom_sf"/>
</dbReference>
<dbReference type="AlphaFoldDB" id="A0AAR2K3I3"/>
<dbReference type="GeneTree" id="ENSGT00940000153120"/>
<reference evidence="3" key="3">
    <citation type="submission" date="2025-09" db="UniProtKB">
        <authorList>
            <consortium name="Ensembl"/>
        </authorList>
    </citation>
    <scope>IDENTIFICATION</scope>
</reference>
<reference evidence="3 4" key="1">
    <citation type="submission" date="2020-10" db="EMBL/GenBank/DDBJ databases">
        <title>Pygocentrus nattereri (red-bellied piranha) genome, fPygNat1, primary haplotype.</title>
        <authorList>
            <person name="Myers G."/>
            <person name="Meyer A."/>
            <person name="Karagic N."/>
            <person name="Pippel M."/>
            <person name="Winkler S."/>
            <person name="Tracey A."/>
            <person name="Wood J."/>
            <person name="Formenti G."/>
            <person name="Howe K."/>
            <person name="Fedrigo O."/>
            <person name="Jarvis E.D."/>
        </authorList>
    </citation>
    <scope>NUCLEOTIDE SEQUENCE [LARGE SCALE GENOMIC DNA]</scope>
</reference>
<evidence type="ECO:0000256" key="1">
    <source>
        <dbReference type="SAM" id="SignalP"/>
    </source>
</evidence>